<dbReference type="Pfam" id="PF01425">
    <property type="entry name" value="Amidase"/>
    <property type="match status" value="2"/>
</dbReference>
<feature type="transmembrane region" description="Helical" evidence="1">
    <location>
        <begin position="397"/>
        <end position="421"/>
    </location>
</feature>
<proteinExistence type="predicted"/>
<name>A0A310SHU8_9HYME</name>
<dbReference type="PANTHER" id="PTHR43372:SF3">
    <property type="entry name" value="AT07710P-RELATED"/>
    <property type="match status" value="1"/>
</dbReference>
<dbReference type="PANTHER" id="PTHR43372">
    <property type="entry name" value="FATTY-ACID AMIDE HYDROLASE"/>
    <property type="match status" value="1"/>
</dbReference>
<dbReference type="InterPro" id="IPR023631">
    <property type="entry name" value="Amidase_dom"/>
</dbReference>
<protein>
    <submittedName>
        <fullName evidence="3">Fatty-acid amide hydrolase 2</fullName>
    </submittedName>
</protein>
<keyword evidence="4" id="KW-1185">Reference proteome</keyword>
<dbReference type="Gene3D" id="3.90.1300.10">
    <property type="entry name" value="Amidase signature (AS) domain"/>
    <property type="match status" value="2"/>
</dbReference>
<keyword evidence="1" id="KW-0812">Transmembrane</keyword>
<organism evidence="3 4">
    <name type="scientific">Eufriesea mexicana</name>
    <dbReference type="NCBI Taxonomy" id="516756"/>
    <lineage>
        <taxon>Eukaryota</taxon>
        <taxon>Metazoa</taxon>
        <taxon>Ecdysozoa</taxon>
        <taxon>Arthropoda</taxon>
        <taxon>Hexapoda</taxon>
        <taxon>Insecta</taxon>
        <taxon>Pterygota</taxon>
        <taxon>Neoptera</taxon>
        <taxon>Endopterygota</taxon>
        <taxon>Hymenoptera</taxon>
        <taxon>Apocrita</taxon>
        <taxon>Aculeata</taxon>
        <taxon>Apoidea</taxon>
        <taxon>Anthophila</taxon>
        <taxon>Apidae</taxon>
        <taxon>Eufriesea</taxon>
    </lineage>
</organism>
<feature type="domain" description="Amidase" evidence="2">
    <location>
        <begin position="86"/>
        <end position="509"/>
    </location>
</feature>
<dbReference type="SUPFAM" id="SSF75304">
    <property type="entry name" value="Amidase signature (AS) enzymes"/>
    <property type="match status" value="2"/>
</dbReference>
<reference evidence="3 4" key="1">
    <citation type="submission" date="2015-07" db="EMBL/GenBank/DDBJ databases">
        <title>The genome of Eufriesea mexicana.</title>
        <authorList>
            <person name="Pan H."/>
            <person name="Kapheim K."/>
        </authorList>
    </citation>
    <scope>NUCLEOTIDE SEQUENCE [LARGE SCALE GENOMIC DNA]</scope>
    <source>
        <strain evidence="3">0111107269</strain>
        <tissue evidence="3">Whole body</tissue>
    </source>
</reference>
<dbReference type="AlphaFoldDB" id="A0A310SHU8"/>
<evidence type="ECO:0000259" key="2">
    <source>
        <dbReference type="Pfam" id="PF01425"/>
    </source>
</evidence>
<keyword evidence="3" id="KW-0378">Hydrolase</keyword>
<evidence type="ECO:0000313" key="4">
    <source>
        <dbReference type="Proteomes" id="UP000250275"/>
    </source>
</evidence>
<feature type="transmembrane region" description="Helical" evidence="1">
    <location>
        <begin position="515"/>
        <end position="540"/>
    </location>
</feature>
<keyword evidence="1" id="KW-1133">Transmembrane helix</keyword>
<accession>A0A310SHU8</accession>
<evidence type="ECO:0000313" key="3">
    <source>
        <dbReference type="EMBL" id="OAD53875.1"/>
    </source>
</evidence>
<dbReference type="EMBL" id="KQ765605">
    <property type="protein sequence ID" value="OAD53875.1"/>
    <property type="molecule type" value="Genomic_DNA"/>
</dbReference>
<dbReference type="Proteomes" id="UP000250275">
    <property type="component" value="Unassembled WGS sequence"/>
</dbReference>
<dbReference type="GO" id="GO:0012505">
    <property type="term" value="C:endomembrane system"/>
    <property type="evidence" value="ECO:0007669"/>
    <property type="project" value="TreeGrafter"/>
</dbReference>
<feature type="transmembrane region" description="Helical" evidence="1">
    <location>
        <begin position="27"/>
        <end position="47"/>
    </location>
</feature>
<dbReference type="InterPro" id="IPR036928">
    <property type="entry name" value="AS_sf"/>
</dbReference>
<keyword evidence="1" id="KW-0472">Membrane</keyword>
<sequence>MFEEHDIEYIQQHRSYMKELITKKDETFFWILKFLLVLISCIVTPFAKLQFFKKRKKLSAIKSYLLLSSASEIARKIRRREISSEEVVRAYVDRCIDVNPIINAIVDSRFDLAIQEACEVDEYLACTTKTEKELARELPLLGVPITVKGSIAVKGMSYTSGLKKSAQCKATKDAVVVNTVRNAGAIILLVSNIPELCLFWETSNQIIGSTWNPYDNRKIAGGSSGGEAALVASAASVISISSDVAGSVRFPALFCGVFGHKPTSRLVPIEGHKPNGNDIIWTNSFVIGPIVRYAEDLSLMMKIISQSEEIRSRFDEKVSIKNLKFFYMEDYCTVLDSIDNDVRQAIKGVREHIETTYGLQAYLSDMKFSFDIATHSLLEMDVPEIESSIKHSGSSKILLELLKCIFLVSPYMLPTIIYSILKLIFSKFPEKIKKKVKEKQISLKKQFEDLLGDNGILICPTFTSASYYSYQTYSKFANCTHLMIYNVLGLPATHCSMGLNKSGLPIGVQEKVMEILVSFLIVLLLLVGFIVKHLLVLVNWRKRSIPPIKNSLLKLSASALAEKIRNGDLSSQTVVEAYIDRINEVNLFINAVVENRFEEALNEAKICDEKLKNGKVTAATLSIEKPLYGVPISIKESCSLKAMSYTGGSLFRKGIKATEDGNAVELLKRAGAIPLLVSNTSELCSALNSYNFLFGATKNPYDRRKTAGGSSGGESALISSGASILGLGSDMLGSIRVPAFCTGIFGHKPTADIVPIDGHFPISNNPIFQKMLVLGPLARYVDDLYLAMKVLNSKCERPLQLDKPVDIRNLRVFYANNVSTFCGIRATSSDVKQIIYKATQYLSDKGARVEKMPQYWLTDMLPILISLFNNIDMFHQTDFMDEQDRNVYFEFAKSVVGLSKYTPSLAFIHMILEINFISSSKTEDYIKIKNECSKIINNALKDNGILICPTFPHEAPFRSMMFFEFPYNIYCSFANYMYLPSTHVPMGLNKNGLPIGLQVISASYQDHICLAVAKELEKEFGGWVPPS</sequence>
<evidence type="ECO:0000256" key="1">
    <source>
        <dbReference type="SAM" id="Phobius"/>
    </source>
</evidence>
<dbReference type="OrthoDB" id="6428749at2759"/>
<dbReference type="InterPro" id="IPR052739">
    <property type="entry name" value="FAAH2"/>
</dbReference>
<gene>
    <name evidence="3" type="ORF">WN48_08848</name>
</gene>
<feature type="domain" description="Amidase" evidence="2">
    <location>
        <begin position="574"/>
        <end position="1010"/>
    </location>
</feature>
<dbReference type="GO" id="GO:0016787">
    <property type="term" value="F:hydrolase activity"/>
    <property type="evidence" value="ECO:0007669"/>
    <property type="project" value="UniProtKB-KW"/>
</dbReference>